<comment type="similarity">
    <text evidence="3">Belongs to the methyl-accepting chemotaxis (MCP) protein family.</text>
</comment>
<keyword evidence="4" id="KW-0807">Transducer</keyword>
<dbReference type="Proteomes" id="UP000325785">
    <property type="component" value="Chromosome"/>
</dbReference>
<evidence type="ECO:0000256" key="1">
    <source>
        <dbReference type="ARBA" id="ARBA00004370"/>
    </source>
</evidence>
<evidence type="ECO:0000259" key="6">
    <source>
        <dbReference type="PROSITE" id="PS50111"/>
    </source>
</evidence>
<keyword evidence="2" id="KW-0145">Chemotaxis</keyword>
<feature type="transmembrane region" description="Helical" evidence="5">
    <location>
        <begin position="6"/>
        <end position="26"/>
    </location>
</feature>
<evidence type="ECO:0000256" key="4">
    <source>
        <dbReference type="PROSITE-ProRule" id="PRU00284"/>
    </source>
</evidence>
<dbReference type="GO" id="GO:0004888">
    <property type="term" value="F:transmembrane signaling receptor activity"/>
    <property type="evidence" value="ECO:0007669"/>
    <property type="project" value="InterPro"/>
</dbReference>
<dbReference type="InterPro" id="IPR051310">
    <property type="entry name" value="MCP_chemotaxis"/>
</dbReference>
<sequence length="576" mass="61853">MQINVFFKAITMVFLTAVCVATIPALQYSAMLKGMVGDQIIMRATSATSALADRSAGAIRFEKFDRIEEEMSNLLEKEHGDVVGLAAYRPGAEEAARAGMEGFDPSSTLRPLAIAAMERGEPQFSEDGTAVVVPVIMGEENTIVGAVGSLWSPEGQMQIVHEASQEAWLWAIGVLVSLLLISAYLLRRWLSRPLEDVTAAMTRVAEGQLETPVPHLGKGDEIGRIARALDGQREKLVRARETERLAREADAKARETAEMIAQKEQEQRTVVDALTVGLDGLAEGDLTRRIEIPFAPEYEALRKNFNRATTLLSTAVEKVRDNAGFISQRSTEIARSSDDLSQRTEGQAATLEETAAALDELTRSIATTASESREAADIADTARCDADETGHVVHRAVDAVSTIEESSAQIHQIIGVIEDIAFQTNLLALNAGVEAARAGEAGKGFAVVATEVRALAHRSSEAVLEIKSLIDGSATHVEEGVSLVRKAGDALQSIVRQVADISIHITRIAERTAEQSAGLTQINTGVGQLDGVTQQNAAMVEESTAATHQLDQDARDLNAAVQSFRTDPRNGTARVA</sequence>
<evidence type="ECO:0000256" key="2">
    <source>
        <dbReference type="ARBA" id="ARBA00022500"/>
    </source>
</evidence>
<evidence type="ECO:0000256" key="3">
    <source>
        <dbReference type="ARBA" id="ARBA00029447"/>
    </source>
</evidence>
<dbReference type="KEGG" id="rid:RIdsm_01998"/>
<dbReference type="Gene3D" id="6.10.340.10">
    <property type="match status" value="1"/>
</dbReference>
<dbReference type="Gene3D" id="1.10.287.950">
    <property type="entry name" value="Methyl-accepting chemotaxis protein"/>
    <property type="match status" value="1"/>
</dbReference>
<keyword evidence="5" id="KW-1133">Transmembrane helix</keyword>
<dbReference type="Pfam" id="PF00015">
    <property type="entry name" value="MCPsignal"/>
    <property type="match status" value="1"/>
</dbReference>
<dbReference type="InterPro" id="IPR003660">
    <property type="entry name" value="HAMP_dom"/>
</dbReference>
<evidence type="ECO:0000313" key="9">
    <source>
        <dbReference type="Proteomes" id="UP000325785"/>
    </source>
</evidence>
<dbReference type="SUPFAM" id="SSF58104">
    <property type="entry name" value="Methyl-accepting chemotaxis protein (MCP) signaling domain"/>
    <property type="match status" value="1"/>
</dbReference>
<dbReference type="EMBL" id="CP031598">
    <property type="protein sequence ID" value="QEW26201.1"/>
    <property type="molecule type" value="Genomic_DNA"/>
</dbReference>
<feature type="domain" description="HAMP" evidence="7">
    <location>
        <begin position="265"/>
        <end position="317"/>
    </location>
</feature>
<dbReference type="InterPro" id="IPR004089">
    <property type="entry name" value="MCPsignal_dom"/>
</dbReference>
<dbReference type="GO" id="GO:0016020">
    <property type="term" value="C:membrane"/>
    <property type="evidence" value="ECO:0007669"/>
    <property type="project" value="UniProtKB-SubCell"/>
</dbReference>
<dbReference type="InterPro" id="IPR004090">
    <property type="entry name" value="Chemotax_Me-accpt_rcpt"/>
</dbReference>
<dbReference type="Pfam" id="PF00672">
    <property type="entry name" value="HAMP"/>
    <property type="match status" value="1"/>
</dbReference>
<feature type="domain" description="HAMP" evidence="7">
    <location>
        <begin position="188"/>
        <end position="241"/>
    </location>
</feature>
<keyword evidence="8" id="KW-0675">Receptor</keyword>
<dbReference type="PROSITE" id="PS50111">
    <property type="entry name" value="CHEMOTAXIS_TRANSDUC_2"/>
    <property type="match status" value="1"/>
</dbReference>
<comment type="subcellular location">
    <subcellularLocation>
        <location evidence="1">Membrane</location>
    </subcellularLocation>
</comment>
<reference evidence="8 9" key="1">
    <citation type="submission" date="2018-08" db="EMBL/GenBank/DDBJ databases">
        <title>Genetic Globetrotter - A new plasmid hitch-hiking vast phylogenetic and geographic distances.</title>
        <authorList>
            <person name="Vollmers J."/>
            <person name="Petersen J."/>
        </authorList>
    </citation>
    <scope>NUCLEOTIDE SEQUENCE [LARGE SCALE GENOMIC DNA]</scope>
    <source>
        <strain evidence="8 9">DSM 26383</strain>
    </source>
</reference>
<dbReference type="SMART" id="SM00283">
    <property type="entry name" value="MA"/>
    <property type="match status" value="1"/>
</dbReference>
<dbReference type="CDD" id="cd06225">
    <property type="entry name" value="HAMP"/>
    <property type="match status" value="1"/>
</dbReference>
<dbReference type="FunFam" id="1.10.287.950:FF:000001">
    <property type="entry name" value="Methyl-accepting chemotaxis sensory transducer"/>
    <property type="match status" value="1"/>
</dbReference>
<feature type="domain" description="Methyl-accepting transducer" evidence="6">
    <location>
        <begin position="322"/>
        <end position="551"/>
    </location>
</feature>
<dbReference type="GO" id="GO:0006935">
    <property type="term" value="P:chemotaxis"/>
    <property type="evidence" value="ECO:0007669"/>
    <property type="project" value="UniProtKB-KW"/>
</dbReference>
<keyword evidence="5" id="KW-0472">Membrane</keyword>
<feature type="transmembrane region" description="Helical" evidence="5">
    <location>
        <begin position="167"/>
        <end position="186"/>
    </location>
</feature>
<evidence type="ECO:0000313" key="8">
    <source>
        <dbReference type="EMBL" id="QEW26201.1"/>
    </source>
</evidence>
<dbReference type="PANTHER" id="PTHR43531">
    <property type="entry name" value="PROTEIN ICFG"/>
    <property type="match status" value="1"/>
</dbReference>
<dbReference type="PANTHER" id="PTHR43531:SF11">
    <property type="entry name" value="METHYL-ACCEPTING CHEMOTAXIS PROTEIN 3"/>
    <property type="match status" value="1"/>
</dbReference>
<organism evidence="8 9">
    <name type="scientific">Roseovarius indicus</name>
    <dbReference type="NCBI Taxonomy" id="540747"/>
    <lineage>
        <taxon>Bacteria</taxon>
        <taxon>Pseudomonadati</taxon>
        <taxon>Pseudomonadota</taxon>
        <taxon>Alphaproteobacteria</taxon>
        <taxon>Rhodobacterales</taxon>
        <taxon>Roseobacteraceae</taxon>
        <taxon>Roseovarius</taxon>
    </lineage>
</organism>
<proteinExistence type="inferred from homology"/>
<dbReference type="CDD" id="cd11386">
    <property type="entry name" value="MCP_signal"/>
    <property type="match status" value="1"/>
</dbReference>
<accession>A0A5P3AAH3</accession>
<dbReference type="SUPFAM" id="SSF158472">
    <property type="entry name" value="HAMP domain-like"/>
    <property type="match status" value="1"/>
</dbReference>
<gene>
    <name evidence="8" type="primary">trg</name>
    <name evidence="8" type="ORF">RIdsm_01998</name>
</gene>
<dbReference type="AlphaFoldDB" id="A0A5P3AAH3"/>
<dbReference type="GO" id="GO:0007165">
    <property type="term" value="P:signal transduction"/>
    <property type="evidence" value="ECO:0007669"/>
    <property type="project" value="UniProtKB-KW"/>
</dbReference>
<dbReference type="PRINTS" id="PR00260">
    <property type="entry name" value="CHEMTRNSDUCR"/>
</dbReference>
<dbReference type="RefSeq" id="WP_057813578.1">
    <property type="nucleotide sequence ID" value="NZ_CP031598.1"/>
</dbReference>
<evidence type="ECO:0000256" key="5">
    <source>
        <dbReference type="SAM" id="Phobius"/>
    </source>
</evidence>
<protein>
    <submittedName>
        <fullName evidence="8">Ribose and galactose chemoreceptor protein</fullName>
    </submittedName>
</protein>
<name>A0A5P3AAH3_9RHOB</name>
<evidence type="ECO:0000259" key="7">
    <source>
        <dbReference type="PROSITE" id="PS50885"/>
    </source>
</evidence>
<keyword evidence="5" id="KW-0812">Transmembrane</keyword>
<dbReference type="SMART" id="SM00304">
    <property type="entry name" value="HAMP"/>
    <property type="match status" value="2"/>
</dbReference>
<dbReference type="PROSITE" id="PS50885">
    <property type="entry name" value="HAMP"/>
    <property type="match status" value="2"/>
</dbReference>